<organism evidence="3 4">
    <name type="scientific">Candidatus Fimenecus excrementigallinarum</name>
    <dbReference type="NCBI Taxonomy" id="2840816"/>
    <lineage>
        <taxon>Bacteria</taxon>
        <taxon>Bacillati</taxon>
        <taxon>Bacillota</taxon>
        <taxon>Clostridia</taxon>
        <taxon>Candidatus Fimenecus</taxon>
    </lineage>
</organism>
<dbReference type="AlphaFoldDB" id="A0A9D1IHY8"/>
<dbReference type="Pfam" id="PF01476">
    <property type="entry name" value="LysM"/>
    <property type="match status" value="1"/>
</dbReference>
<dbReference type="Pfam" id="PF12673">
    <property type="entry name" value="SipL"/>
    <property type="match status" value="2"/>
</dbReference>
<feature type="domain" description="SipL SPOCS" evidence="2">
    <location>
        <begin position="40"/>
        <end position="115"/>
    </location>
</feature>
<dbReference type="EMBL" id="DVMW01000036">
    <property type="protein sequence ID" value="HIU36134.1"/>
    <property type="molecule type" value="Genomic_DNA"/>
</dbReference>
<dbReference type="CDD" id="cd00118">
    <property type="entry name" value="LysM"/>
    <property type="match status" value="1"/>
</dbReference>
<feature type="domain" description="SipL SPOCS" evidence="2">
    <location>
        <begin position="185"/>
        <end position="258"/>
    </location>
</feature>
<dbReference type="InterPro" id="IPR024300">
    <property type="entry name" value="SipL_SPOCS_dom"/>
</dbReference>
<evidence type="ECO:0000259" key="2">
    <source>
        <dbReference type="Pfam" id="PF12673"/>
    </source>
</evidence>
<dbReference type="SUPFAM" id="SSF54106">
    <property type="entry name" value="LysM domain"/>
    <property type="match status" value="1"/>
</dbReference>
<name>A0A9D1IHY8_9FIRM</name>
<dbReference type="Gene3D" id="3.10.350.10">
    <property type="entry name" value="LysM domain"/>
    <property type="match status" value="1"/>
</dbReference>
<evidence type="ECO:0000259" key="1">
    <source>
        <dbReference type="Pfam" id="PF01476"/>
    </source>
</evidence>
<reference evidence="3" key="2">
    <citation type="journal article" date="2021" name="PeerJ">
        <title>Extensive microbial diversity within the chicken gut microbiome revealed by metagenomics and culture.</title>
        <authorList>
            <person name="Gilroy R."/>
            <person name="Ravi A."/>
            <person name="Getino M."/>
            <person name="Pursley I."/>
            <person name="Horton D.L."/>
            <person name="Alikhan N.F."/>
            <person name="Baker D."/>
            <person name="Gharbi K."/>
            <person name="Hall N."/>
            <person name="Watson M."/>
            <person name="Adriaenssens E.M."/>
            <person name="Foster-Nyarko E."/>
            <person name="Jarju S."/>
            <person name="Secka A."/>
            <person name="Antonio M."/>
            <person name="Oren A."/>
            <person name="Chaudhuri R.R."/>
            <person name="La Ragione R."/>
            <person name="Hildebrand F."/>
            <person name="Pallen M.J."/>
        </authorList>
    </citation>
    <scope>NUCLEOTIDE SEQUENCE</scope>
    <source>
        <strain evidence="3">ChiGjej1B1-19959</strain>
    </source>
</reference>
<dbReference type="InterPro" id="IPR036779">
    <property type="entry name" value="LysM_dom_sf"/>
</dbReference>
<gene>
    <name evidence="3" type="ORF">IAC53_05985</name>
</gene>
<accession>A0A9D1IHY8</accession>
<evidence type="ECO:0000313" key="4">
    <source>
        <dbReference type="Proteomes" id="UP000824071"/>
    </source>
</evidence>
<evidence type="ECO:0000313" key="3">
    <source>
        <dbReference type="EMBL" id="HIU36134.1"/>
    </source>
</evidence>
<protein>
    <submittedName>
        <fullName evidence="3">DUF3794 domain-containing protein</fullName>
    </submittedName>
</protein>
<reference evidence="3" key="1">
    <citation type="submission" date="2020-10" db="EMBL/GenBank/DDBJ databases">
        <authorList>
            <person name="Gilroy R."/>
        </authorList>
    </citation>
    <scope>NUCLEOTIDE SEQUENCE</scope>
    <source>
        <strain evidence="3">ChiGjej1B1-19959</strain>
    </source>
</reference>
<comment type="caution">
    <text evidence="3">The sequence shown here is derived from an EMBL/GenBank/DDBJ whole genome shotgun (WGS) entry which is preliminary data.</text>
</comment>
<sequence length="510" mass="53969">MEFTTGKTDLNARSCVYSTALEQPVDCDVTLPEYFPDLVRVLKCALMPSVTAVQCGGESVRAEGAAVLSVLYVSEGGALRCYEQRVPFSVRADCPGVAEGHVRADAKCAYVNCRVVSPRRMDVHGSLNLSVSVYEKTVRPLLCGCTGGGVQMQKKHICASGLAGLAEKLFSLGETLELGASKPSIAQLVRSEAVALLEDVKLVSGKALLKGELILRTLYLPEGEAARPERMEHSMPINQIIELAGAEPGCTVTAALDVCGVELAAKTDASGALRLLDARVSVSAHVALYAPLETDVVLDAYSTGFETKLRYTDTAFRTVCDGVRDTALCRGAPDLSGISVSEVLDLSCTDFSYAAKVENGELVLTGRAQLGILYADAEGAPGYVERGVDVAYRRAVTTGAGEMSCEAHAAVSGTGFVLTGDSQLDARVELDISATVFSGETLRLVEEVALDTQKPLSRTAAALTIYFADAGESVWEIARRYSTTVEAVKAENGLKSDVLDGDCKLLIPSV</sequence>
<dbReference type="InterPro" id="IPR018392">
    <property type="entry name" value="LysM"/>
</dbReference>
<dbReference type="Proteomes" id="UP000824071">
    <property type="component" value="Unassembled WGS sequence"/>
</dbReference>
<proteinExistence type="predicted"/>
<feature type="domain" description="LysM" evidence="1">
    <location>
        <begin position="471"/>
        <end position="500"/>
    </location>
</feature>